<reference evidence="2" key="1">
    <citation type="submission" date="2021-01" db="EMBL/GenBank/DDBJ databases">
        <authorList>
            <person name="Corre E."/>
            <person name="Pelletier E."/>
            <person name="Niang G."/>
            <person name="Scheremetjew M."/>
            <person name="Finn R."/>
            <person name="Kale V."/>
            <person name="Holt S."/>
            <person name="Cochrane G."/>
            <person name="Meng A."/>
            <person name="Brown T."/>
            <person name="Cohen L."/>
        </authorList>
    </citation>
    <scope>NUCLEOTIDE SEQUENCE</scope>
    <source>
        <strain evidence="2">CCMP1594</strain>
    </source>
</reference>
<dbReference type="AlphaFoldDB" id="A0A6T1Z2Y8"/>
<proteinExistence type="predicted"/>
<evidence type="ECO:0000313" key="3">
    <source>
        <dbReference type="EMBL" id="CAE0806201.1"/>
    </source>
</evidence>
<name>A0A6T1Z2Y8_9EUGL</name>
<dbReference type="EMBL" id="HBJA01048957">
    <property type="protein sequence ID" value="CAE0806200.1"/>
    <property type="molecule type" value="Transcribed_RNA"/>
</dbReference>
<sequence>MDVLTLEDLDQLPGSGSGLEADIGTAQNDGGIFSASSSALKAVVAKGAAATTDLDFDDHNIYQKFQKFRSEPPSCPLSVKDDQFIPLNATQCKDPNATKGHSSSFVTPQPHLMLFSLPLGEGGPQMRRHSQPIAKPLTFNVFDDLRSSEEVEDAVDAAPAVVNAALKPPSICVQDEPSKANPESCTSAALHDGLPLDSDDTSALVFTNLDAINAFGEKPTTEVTDATAETGKDMATVGAALRPANDRAGDEPPAGKQWYVLDHKGRVVESRFEGCAGAVTDNFEKSVCVLDDLANDELVRALQTSDLPLQQDDDDGTHLLPTSRPTVSKMPKAENSPLRPETFNTMYASLMSVMSQYL</sequence>
<gene>
    <name evidence="2" type="ORF">EGYM00163_LOCUS17326</name>
    <name evidence="3" type="ORF">EGYM00163_LOCUS17327</name>
</gene>
<protein>
    <submittedName>
        <fullName evidence="2">Uncharacterized protein</fullName>
    </submittedName>
</protein>
<evidence type="ECO:0000256" key="1">
    <source>
        <dbReference type="SAM" id="MobiDB-lite"/>
    </source>
</evidence>
<accession>A0A6T1Z2Y8</accession>
<feature type="region of interest" description="Disordered" evidence="1">
    <location>
        <begin position="305"/>
        <end position="339"/>
    </location>
</feature>
<evidence type="ECO:0000313" key="2">
    <source>
        <dbReference type="EMBL" id="CAE0806200.1"/>
    </source>
</evidence>
<organism evidence="2">
    <name type="scientific">Eutreptiella gymnastica</name>
    <dbReference type="NCBI Taxonomy" id="73025"/>
    <lineage>
        <taxon>Eukaryota</taxon>
        <taxon>Discoba</taxon>
        <taxon>Euglenozoa</taxon>
        <taxon>Euglenida</taxon>
        <taxon>Spirocuta</taxon>
        <taxon>Euglenophyceae</taxon>
        <taxon>Eutreptiales</taxon>
        <taxon>Eutreptiaceae</taxon>
        <taxon>Eutreptiella</taxon>
    </lineage>
</organism>
<dbReference type="EMBL" id="HBJA01048958">
    <property type="protein sequence ID" value="CAE0806201.1"/>
    <property type="molecule type" value="Transcribed_RNA"/>
</dbReference>